<dbReference type="InterPro" id="IPR020539">
    <property type="entry name" value="RNase_P_CS"/>
</dbReference>
<evidence type="ECO:0000256" key="5">
    <source>
        <dbReference type="ARBA" id="ARBA00022801"/>
    </source>
</evidence>
<comment type="caution">
    <text evidence="10">The sequence shown here is derived from an EMBL/GenBank/DDBJ whole genome shotgun (WGS) entry which is preliminary data.</text>
</comment>
<comment type="function">
    <text evidence="1 7">RNaseP catalyzes the removal of the 5'-leader sequence from pre-tRNA to produce the mature 5'-terminus. It can also cleave other RNA substrates such as 4.5S RNA. The protein component plays an auxiliary but essential role in vivo by binding to the 5'-leader sequence and broadening the substrate specificity of the ribozyme.</text>
</comment>
<keyword evidence="5 7" id="KW-0378">Hydrolase</keyword>
<evidence type="ECO:0000313" key="11">
    <source>
        <dbReference type="Proteomes" id="UP001597526"/>
    </source>
</evidence>
<keyword evidence="6 7" id="KW-0694">RNA-binding</keyword>
<evidence type="ECO:0000256" key="1">
    <source>
        <dbReference type="ARBA" id="ARBA00002663"/>
    </source>
</evidence>
<evidence type="ECO:0000256" key="3">
    <source>
        <dbReference type="ARBA" id="ARBA00022722"/>
    </source>
</evidence>
<dbReference type="InterPro" id="IPR000100">
    <property type="entry name" value="RNase_P"/>
</dbReference>
<dbReference type="Pfam" id="PF04480">
    <property type="entry name" value="DUF559"/>
    <property type="match status" value="1"/>
</dbReference>
<reference evidence="11" key="1">
    <citation type="journal article" date="2019" name="Int. J. Syst. Evol. Microbiol.">
        <title>The Global Catalogue of Microorganisms (GCM) 10K type strain sequencing project: providing services to taxonomists for standard genome sequencing and annotation.</title>
        <authorList>
            <consortium name="The Broad Institute Genomics Platform"/>
            <consortium name="The Broad Institute Genome Sequencing Center for Infectious Disease"/>
            <person name="Wu L."/>
            <person name="Ma J."/>
        </authorList>
    </citation>
    <scope>NUCLEOTIDE SEQUENCE [LARGE SCALE GENOMIC DNA]</scope>
    <source>
        <strain evidence="11">KCTC 52368</strain>
    </source>
</reference>
<dbReference type="EC" id="3.1.26.5" evidence="7 8"/>
<dbReference type="InterPro" id="IPR007569">
    <property type="entry name" value="DUF559"/>
</dbReference>
<evidence type="ECO:0000259" key="9">
    <source>
        <dbReference type="Pfam" id="PF04480"/>
    </source>
</evidence>
<dbReference type="PANTHER" id="PTHR38590">
    <property type="entry name" value="BLL0828 PROTEIN"/>
    <property type="match status" value="1"/>
</dbReference>
<keyword evidence="4 7" id="KW-0255">Endonuclease</keyword>
<evidence type="ECO:0000313" key="10">
    <source>
        <dbReference type="EMBL" id="MFD2587423.1"/>
    </source>
</evidence>
<gene>
    <name evidence="7 10" type="primary">rnpA</name>
    <name evidence="10" type="ORF">ACFSQJ_10810</name>
</gene>
<dbReference type="InterPro" id="IPR011335">
    <property type="entry name" value="Restrct_endonuc-II-like"/>
</dbReference>
<name>A0ABW5MYX8_9FLAO</name>
<dbReference type="Pfam" id="PF00825">
    <property type="entry name" value="Ribonuclease_P"/>
    <property type="match status" value="1"/>
</dbReference>
<comment type="subunit">
    <text evidence="7">Consists of a catalytic RNA component (M1 or rnpB) and a protein subunit.</text>
</comment>
<dbReference type="PROSITE" id="PS00648">
    <property type="entry name" value="RIBONUCLEASE_P"/>
    <property type="match status" value="1"/>
</dbReference>
<dbReference type="CDD" id="cd01038">
    <property type="entry name" value="Endonuclease_DUF559"/>
    <property type="match status" value="1"/>
</dbReference>
<dbReference type="InterPro" id="IPR020568">
    <property type="entry name" value="Ribosomal_Su5_D2-typ_SF"/>
</dbReference>
<dbReference type="HAMAP" id="MF_00227">
    <property type="entry name" value="RNase_P"/>
    <property type="match status" value="1"/>
</dbReference>
<organism evidence="10 11">
    <name type="scientific">Croceitalea marina</name>
    <dbReference type="NCBI Taxonomy" id="1775166"/>
    <lineage>
        <taxon>Bacteria</taxon>
        <taxon>Pseudomonadati</taxon>
        <taxon>Bacteroidota</taxon>
        <taxon>Flavobacteriia</taxon>
        <taxon>Flavobacteriales</taxon>
        <taxon>Flavobacteriaceae</taxon>
        <taxon>Croceitalea</taxon>
    </lineage>
</organism>
<comment type="catalytic activity">
    <reaction evidence="7">
        <text>Endonucleolytic cleavage of RNA, removing 5'-extranucleotides from tRNA precursor.</text>
        <dbReference type="EC" id="3.1.26.5"/>
    </reaction>
</comment>
<evidence type="ECO:0000256" key="7">
    <source>
        <dbReference type="HAMAP-Rule" id="MF_00227"/>
    </source>
</evidence>
<dbReference type="PANTHER" id="PTHR38590:SF1">
    <property type="entry name" value="BLL0828 PROTEIN"/>
    <property type="match status" value="1"/>
</dbReference>
<evidence type="ECO:0000256" key="8">
    <source>
        <dbReference type="NCBIfam" id="TIGR00188"/>
    </source>
</evidence>
<dbReference type="NCBIfam" id="TIGR00188">
    <property type="entry name" value="rnpA"/>
    <property type="match status" value="1"/>
</dbReference>
<evidence type="ECO:0000256" key="4">
    <source>
        <dbReference type="ARBA" id="ARBA00022759"/>
    </source>
</evidence>
<evidence type="ECO:0000256" key="2">
    <source>
        <dbReference type="ARBA" id="ARBA00022694"/>
    </source>
</evidence>
<evidence type="ECO:0000256" key="6">
    <source>
        <dbReference type="ARBA" id="ARBA00022884"/>
    </source>
</evidence>
<keyword evidence="3 7" id="KW-0540">Nuclease</keyword>
<dbReference type="SUPFAM" id="SSF52980">
    <property type="entry name" value="Restriction endonuclease-like"/>
    <property type="match status" value="1"/>
</dbReference>
<dbReference type="GO" id="GO:0004526">
    <property type="term" value="F:ribonuclease P activity"/>
    <property type="evidence" value="ECO:0007669"/>
    <property type="project" value="UniProtKB-EC"/>
</dbReference>
<keyword evidence="2 7" id="KW-0819">tRNA processing</keyword>
<dbReference type="InterPro" id="IPR014721">
    <property type="entry name" value="Ribsml_uS5_D2-typ_fold_subgr"/>
</dbReference>
<accession>A0ABW5MYX8</accession>
<dbReference type="EMBL" id="JBHULB010000014">
    <property type="protein sequence ID" value="MFD2587423.1"/>
    <property type="molecule type" value="Genomic_DNA"/>
</dbReference>
<sequence>MRNDIIPFNPKLKEYARVLRKNSTLSEVLLWEKIKNRNFKVQFHRQVPLLEYIVDFYCHELRLAIEIDGSSHQYQYEYDSKRQGELEKRGVVFIRFSDFDVKKNMFNVLLSLEEIINQHSKENIQKTSLKSPQGDNLIDSSFSKKEKLKSKKLIEQLFVEGKSINNFPLKLIYLKTDFEDNSHIKTGVIAPKKSFKKAVQRNRIKRLLREAYRLNKHLVFNNIEGDFAFMILYLGKETPTYDFVDTKMKGLLKKFKETVLHEKSL</sequence>
<feature type="domain" description="DUF559" evidence="9">
    <location>
        <begin position="11"/>
        <end position="113"/>
    </location>
</feature>
<dbReference type="Gene3D" id="3.40.960.10">
    <property type="entry name" value="VSR Endonuclease"/>
    <property type="match status" value="1"/>
</dbReference>
<protein>
    <recommendedName>
        <fullName evidence="7 8">Ribonuclease P protein component</fullName>
        <shortName evidence="7">RNase P protein</shortName>
        <shortName evidence="7">RNaseP protein</shortName>
        <ecNumber evidence="7 8">3.1.26.5</ecNumber>
    </recommendedName>
    <alternativeName>
        <fullName evidence="7">Protein C5</fullName>
    </alternativeName>
</protein>
<dbReference type="RefSeq" id="WP_377766961.1">
    <property type="nucleotide sequence ID" value="NZ_JBHULB010000014.1"/>
</dbReference>
<dbReference type="Gene3D" id="3.30.230.10">
    <property type="match status" value="1"/>
</dbReference>
<dbReference type="InterPro" id="IPR047216">
    <property type="entry name" value="Endonuclease_DUF559_bact"/>
</dbReference>
<keyword evidence="11" id="KW-1185">Reference proteome</keyword>
<dbReference type="SUPFAM" id="SSF54211">
    <property type="entry name" value="Ribosomal protein S5 domain 2-like"/>
    <property type="match status" value="1"/>
</dbReference>
<comment type="similarity">
    <text evidence="7">Belongs to the RnpA family.</text>
</comment>
<proteinExistence type="inferred from homology"/>
<dbReference type="Proteomes" id="UP001597526">
    <property type="component" value="Unassembled WGS sequence"/>
</dbReference>